<gene>
    <name evidence="4" type="ORF">SAMN04487964_10967</name>
</gene>
<accession>A0ABY1S1C3</accession>
<dbReference type="Gene3D" id="3.40.190.10">
    <property type="entry name" value="Periplasmic binding protein-like II"/>
    <property type="match status" value="2"/>
</dbReference>
<comment type="similarity">
    <text evidence="2">Belongs to the bacterial solute-binding protein SsuA/TauA family.</text>
</comment>
<evidence type="ECO:0000256" key="1">
    <source>
        <dbReference type="ARBA" id="ARBA00004418"/>
    </source>
</evidence>
<name>A0ABY1S1C3_9GAMM</name>
<organism evidence="4 5">
    <name type="scientific">Marinobacterium sediminicola</name>
    <dbReference type="NCBI Taxonomy" id="518898"/>
    <lineage>
        <taxon>Bacteria</taxon>
        <taxon>Pseudomonadati</taxon>
        <taxon>Pseudomonadota</taxon>
        <taxon>Gammaproteobacteria</taxon>
        <taxon>Oceanospirillales</taxon>
        <taxon>Oceanospirillaceae</taxon>
        <taxon>Marinobacterium</taxon>
    </lineage>
</organism>
<keyword evidence="5" id="KW-1185">Reference proteome</keyword>
<evidence type="ECO:0000256" key="2">
    <source>
        <dbReference type="ARBA" id="ARBA00010742"/>
    </source>
</evidence>
<evidence type="ECO:0000256" key="3">
    <source>
        <dbReference type="ARBA" id="ARBA00022729"/>
    </source>
</evidence>
<comment type="subcellular location">
    <subcellularLocation>
        <location evidence="1">Periplasm</location>
    </subcellularLocation>
</comment>
<protein>
    <submittedName>
        <fullName evidence="4">NitT/TauT family transport system substrate-binding protein</fullName>
    </submittedName>
</protein>
<dbReference type="SUPFAM" id="SSF53850">
    <property type="entry name" value="Periplasmic binding protein-like II"/>
    <property type="match status" value="1"/>
</dbReference>
<proteinExistence type="inferred from homology"/>
<keyword evidence="3" id="KW-0732">Signal</keyword>
<dbReference type="Pfam" id="PF13379">
    <property type="entry name" value="NMT1_2"/>
    <property type="match status" value="1"/>
</dbReference>
<evidence type="ECO:0000313" key="5">
    <source>
        <dbReference type="Proteomes" id="UP001159257"/>
    </source>
</evidence>
<dbReference type="PANTHER" id="PTHR30024">
    <property type="entry name" value="ALIPHATIC SULFONATES-BINDING PROTEIN-RELATED"/>
    <property type="match status" value="1"/>
</dbReference>
<comment type="caution">
    <text evidence="4">The sequence shown here is derived from an EMBL/GenBank/DDBJ whole genome shotgun (WGS) entry which is preliminary data.</text>
</comment>
<reference evidence="4 5" key="1">
    <citation type="submission" date="2017-05" db="EMBL/GenBank/DDBJ databases">
        <authorList>
            <person name="Varghese N."/>
            <person name="Submissions S."/>
        </authorList>
    </citation>
    <scope>NUCLEOTIDE SEQUENCE [LARGE SCALE GENOMIC DNA]</scope>
    <source>
        <strain evidence="4 5">CGMCC 1.7287</strain>
    </source>
</reference>
<dbReference type="Proteomes" id="UP001159257">
    <property type="component" value="Unassembled WGS sequence"/>
</dbReference>
<dbReference type="EMBL" id="FXWV01000009">
    <property type="protein sequence ID" value="SMR75401.1"/>
    <property type="molecule type" value="Genomic_DNA"/>
</dbReference>
<dbReference type="PANTHER" id="PTHR30024:SF47">
    <property type="entry name" value="TAURINE-BINDING PERIPLASMIC PROTEIN"/>
    <property type="match status" value="1"/>
</dbReference>
<evidence type="ECO:0000313" key="4">
    <source>
        <dbReference type="EMBL" id="SMR75401.1"/>
    </source>
</evidence>
<dbReference type="PROSITE" id="PS51257">
    <property type="entry name" value="PROKAR_LIPOPROTEIN"/>
    <property type="match status" value="1"/>
</dbReference>
<sequence length="317" mass="35172">MRKMWLRFSVILPLVVVLAACLPSSTPPLKLGTNLWPGYEPLYLARQQGLLSEDQVALVELLSASEVMRAFRNGAIDAAALTLDEVISLRAIGLKPVIVQVADISNGADVILARPGIRAVNDLQGRRVGVEATALGAYMLSRALEMHQMSPDDVEVVRLEVNEHREAFLSGAVDAVVTFDPVRQQLMEAGAVKVFDSSQIPGEIVDVLVVRESLLKERHDQIQHLVQAWQRSLDLVRSQPRSSAEMMAERLKLTPDEVLKSHEDLELPGWQRSRNLMGKTSPLPQQAVKLADSMFQHQLIDTIPDLEGLIYSHYPVE</sequence>